<dbReference type="GO" id="GO:0051707">
    <property type="term" value="P:response to other organism"/>
    <property type="evidence" value="ECO:0007669"/>
    <property type="project" value="UniProtKB-ARBA"/>
</dbReference>
<dbReference type="GO" id="GO:0006952">
    <property type="term" value="P:defense response"/>
    <property type="evidence" value="ECO:0007669"/>
    <property type="project" value="UniProtKB-KW"/>
</dbReference>
<reference evidence="11" key="1">
    <citation type="submission" date="2024-06" db="EMBL/GenBank/DDBJ databases">
        <authorList>
            <person name="Ryan C."/>
        </authorList>
    </citation>
    <scope>NUCLEOTIDE SEQUENCE [LARGE SCALE GENOMIC DNA]</scope>
</reference>
<dbReference type="Pfam" id="PF18052">
    <property type="entry name" value="Rx_N"/>
    <property type="match status" value="1"/>
</dbReference>
<feature type="domain" description="Disease resistance N-terminal" evidence="8">
    <location>
        <begin position="13"/>
        <end position="93"/>
    </location>
</feature>
<dbReference type="Pfam" id="PF25019">
    <property type="entry name" value="LRR_R13L1-DRL21"/>
    <property type="match status" value="1"/>
</dbReference>
<feature type="domain" description="R13L1/DRL21-like LRR repeat region" evidence="9">
    <location>
        <begin position="456"/>
        <end position="567"/>
    </location>
</feature>
<dbReference type="InterPro" id="IPR056789">
    <property type="entry name" value="LRR_R13L1-DRL21"/>
</dbReference>
<dbReference type="PRINTS" id="PR00364">
    <property type="entry name" value="DISEASERSIST"/>
</dbReference>
<dbReference type="InterPro" id="IPR041118">
    <property type="entry name" value="Rx_N"/>
</dbReference>
<keyword evidence="11" id="KW-1185">Reference proteome</keyword>
<dbReference type="AlphaFoldDB" id="A0ABC8WAH9"/>
<protein>
    <submittedName>
        <fullName evidence="10">Uncharacterized protein</fullName>
    </submittedName>
</protein>
<dbReference type="Gene3D" id="1.20.5.4130">
    <property type="match status" value="1"/>
</dbReference>
<evidence type="ECO:0000256" key="6">
    <source>
        <dbReference type="ARBA" id="ARBA00022840"/>
    </source>
</evidence>
<gene>
    <name evidence="10" type="ORF">URODEC1_LOCUS11473</name>
</gene>
<reference evidence="10 11" key="2">
    <citation type="submission" date="2024-10" db="EMBL/GenBank/DDBJ databases">
        <authorList>
            <person name="Ryan C."/>
        </authorList>
    </citation>
    <scope>NUCLEOTIDE SEQUENCE [LARGE SCALE GENOMIC DNA]</scope>
</reference>
<evidence type="ECO:0000256" key="4">
    <source>
        <dbReference type="ARBA" id="ARBA00022741"/>
    </source>
</evidence>
<organism evidence="10 11">
    <name type="scientific">Urochloa decumbens</name>
    <dbReference type="NCBI Taxonomy" id="240449"/>
    <lineage>
        <taxon>Eukaryota</taxon>
        <taxon>Viridiplantae</taxon>
        <taxon>Streptophyta</taxon>
        <taxon>Embryophyta</taxon>
        <taxon>Tracheophyta</taxon>
        <taxon>Spermatophyta</taxon>
        <taxon>Magnoliopsida</taxon>
        <taxon>Liliopsida</taxon>
        <taxon>Poales</taxon>
        <taxon>Poaceae</taxon>
        <taxon>PACMAD clade</taxon>
        <taxon>Panicoideae</taxon>
        <taxon>Panicodae</taxon>
        <taxon>Paniceae</taxon>
        <taxon>Melinidinae</taxon>
        <taxon>Urochloa</taxon>
    </lineage>
</organism>
<dbReference type="PANTHER" id="PTHR36766">
    <property type="entry name" value="PLANT BROAD-SPECTRUM MILDEW RESISTANCE PROTEIN RPW8"/>
    <property type="match status" value="1"/>
</dbReference>
<evidence type="ECO:0000256" key="3">
    <source>
        <dbReference type="ARBA" id="ARBA00022737"/>
    </source>
</evidence>
<keyword evidence="6" id="KW-0067">ATP-binding</keyword>
<dbReference type="Gene3D" id="3.80.10.10">
    <property type="entry name" value="Ribonuclease Inhibitor"/>
    <property type="match status" value="2"/>
</dbReference>
<evidence type="ECO:0000313" key="10">
    <source>
        <dbReference type="EMBL" id="CAL4905091.1"/>
    </source>
</evidence>
<name>A0ABC8WAH9_9POAL</name>
<dbReference type="InterPro" id="IPR032675">
    <property type="entry name" value="LRR_dom_sf"/>
</dbReference>
<evidence type="ECO:0000256" key="5">
    <source>
        <dbReference type="ARBA" id="ARBA00022821"/>
    </source>
</evidence>
<keyword evidence="2" id="KW-0433">Leucine-rich repeat</keyword>
<keyword evidence="3" id="KW-0677">Repeat</keyword>
<sequence length="842" mass="95315">MALAGLRWVASPIASKLIAEASAYLSMDMVLELQELESTILPQFELVIEAAEKSPHKGKLEKWLRDLKAAFYDAEDVLDEHEYNNLKRNTKQSKWEAMAFGSSWPPGKLANLCPANRRLLHQVNKLKNTLVKTKSFRQQLGVLPAVGGCGSQVTPIVTRHETSFRSSKVLGRDMDRNRIIQFLTDDEVSARSGSAGISSLAIVGLGGMGKSTLAQYVYNDKRVEGYFDVRMWVCISRKLDVRSHTLEIIQSAAKEECPNIDNLDTLQYKLRDTLQKYERFLLVLDDVWFHESNEVEGDWEQLLAPLASKQRGSKILVTSRRNVFPAALCCQQVFKLQDMEDFAFLALLKEHAFAGAEVRDTQLHMNLEEILEKIAKRLGLSPLAAKAILLFSYRVKNLPKKICNLSKLLSFEPYGGSYGKRPYAVLPQIPYIGKLTSLQHLDEFRVQKQKGYEPRQLRDMNGLGDRLSITHLENVTGKDEAAEMMLHKKRHLNYLELIWSTESDSHAEDRLHLDILEGLRPPAQLEGLAIEGYKSDKYPNWLLEASYFDNLDFFRLENCTELKGLPLNTEPFRHCSRLVLSNEMRGHDKREKIVMPEQLVSQLCLIWELDSGSYSTTKSNLRKEHSSLKKLMPLLDADVSQHLQTISGILEREKDEVCRSSASLSIGHLTSLKSFSLRHAPDLCTLEGLPSLQLQDVELVDVPKLPAGNISQCRVQKSLCISSSDILNYLLSAEGCTVPELVQIRSCNETSISFEASSNFTSVKELAILESRIQFLPKNMRAISCMEKLTIRRCPNISSLPDLPSSLKQITIYDCELLSKNCREPDGVSWPKIAHIPWRDIN</sequence>
<evidence type="ECO:0000259" key="7">
    <source>
        <dbReference type="Pfam" id="PF00931"/>
    </source>
</evidence>
<keyword evidence="4" id="KW-0547">Nucleotide-binding</keyword>
<proteinExistence type="inferred from homology"/>
<accession>A0ABC8WAH9</accession>
<dbReference type="SUPFAM" id="SSF52540">
    <property type="entry name" value="P-loop containing nucleoside triphosphate hydrolases"/>
    <property type="match status" value="1"/>
</dbReference>
<dbReference type="Proteomes" id="UP001497457">
    <property type="component" value="Chromosome 12b"/>
</dbReference>
<comment type="similarity">
    <text evidence="1">Belongs to the disease resistance NB-LRR family.</text>
</comment>
<evidence type="ECO:0000313" key="11">
    <source>
        <dbReference type="Proteomes" id="UP001497457"/>
    </source>
</evidence>
<keyword evidence="5" id="KW-0611">Plant defense</keyword>
<evidence type="ECO:0000259" key="8">
    <source>
        <dbReference type="Pfam" id="PF18052"/>
    </source>
</evidence>
<feature type="domain" description="NB-ARC" evidence="7">
    <location>
        <begin position="196"/>
        <end position="353"/>
    </location>
</feature>
<dbReference type="InterPro" id="IPR027417">
    <property type="entry name" value="P-loop_NTPase"/>
</dbReference>
<dbReference type="GO" id="GO:0005524">
    <property type="term" value="F:ATP binding"/>
    <property type="evidence" value="ECO:0007669"/>
    <property type="project" value="UniProtKB-KW"/>
</dbReference>
<dbReference type="InterPro" id="IPR002182">
    <property type="entry name" value="NB-ARC"/>
</dbReference>
<evidence type="ECO:0000259" key="9">
    <source>
        <dbReference type="Pfam" id="PF25019"/>
    </source>
</evidence>
<dbReference type="Gene3D" id="3.40.50.300">
    <property type="entry name" value="P-loop containing nucleotide triphosphate hydrolases"/>
    <property type="match status" value="1"/>
</dbReference>
<dbReference type="Pfam" id="PF00931">
    <property type="entry name" value="NB-ARC"/>
    <property type="match status" value="1"/>
</dbReference>
<evidence type="ECO:0000256" key="2">
    <source>
        <dbReference type="ARBA" id="ARBA00022614"/>
    </source>
</evidence>
<evidence type="ECO:0000256" key="1">
    <source>
        <dbReference type="ARBA" id="ARBA00008894"/>
    </source>
</evidence>
<dbReference type="EMBL" id="OZ075122">
    <property type="protein sequence ID" value="CAL4905091.1"/>
    <property type="molecule type" value="Genomic_DNA"/>
</dbReference>
<dbReference type="SUPFAM" id="SSF52058">
    <property type="entry name" value="L domain-like"/>
    <property type="match status" value="1"/>
</dbReference>
<dbReference type="PANTHER" id="PTHR36766:SF60">
    <property type="entry name" value="NB-ARC DOMAIN-CONTAINING PROTEIN"/>
    <property type="match status" value="1"/>
</dbReference>